<organism evidence="1 2">
    <name type="scientific">Salinicoccus halitifaciens</name>
    <dbReference type="NCBI Taxonomy" id="1073415"/>
    <lineage>
        <taxon>Bacteria</taxon>
        <taxon>Bacillati</taxon>
        <taxon>Bacillota</taxon>
        <taxon>Bacilli</taxon>
        <taxon>Bacillales</taxon>
        <taxon>Staphylococcaceae</taxon>
        <taxon>Salinicoccus</taxon>
    </lineage>
</organism>
<proteinExistence type="predicted"/>
<dbReference type="Proteomes" id="UP001549019">
    <property type="component" value="Unassembled WGS sequence"/>
</dbReference>
<name>A0ABV2E939_9STAP</name>
<keyword evidence="2" id="KW-1185">Reference proteome</keyword>
<evidence type="ECO:0000313" key="2">
    <source>
        <dbReference type="Proteomes" id="UP001549019"/>
    </source>
</evidence>
<dbReference type="EMBL" id="JBDZDV010000002">
    <property type="protein sequence ID" value="MET3110944.1"/>
    <property type="molecule type" value="Genomic_DNA"/>
</dbReference>
<comment type="caution">
    <text evidence="1">The sequence shown here is derived from an EMBL/GenBank/DDBJ whole genome shotgun (WGS) entry which is preliminary data.</text>
</comment>
<sequence>MFTTDFANSFIIFNIIQVLAPSIAHSLSEILTISGSKYV</sequence>
<reference evidence="1 2" key="1">
    <citation type="submission" date="2024-05" db="EMBL/GenBank/DDBJ databases">
        <title>Genomic Encyclopedia of Type Strains, Phase IV (KMG-IV): sequencing the most valuable type-strain genomes for metagenomic binning, comparative biology and taxonomic classification.</title>
        <authorList>
            <person name="Goeker M."/>
        </authorList>
    </citation>
    <scope>NUCLEOTIDE SEQUENCE [LARGE SCALE GENOMIC DNA]</scope>
    <source>
        <strain evidence="1 2">DSM 25286</strain>
    </source>
</reference>
<evidence type="ECO:0000313" key="1">
    <source>
        <dbReference type="EMBL" id="MET3110944.1"/>
    </source>
</evidence>
<protein>
    <submittedName>
        <fullName evidence="1">Uncharacterized protein</fullName>
    </submittedName>
</protein>
<gene>
    <name evidence="1" type="ORF">ABHD89_001346</name>
</gene>
<accession>A0ABV2E939</accession>